<gene>
    <name evidence="1" type="ORF">O181_038741</name>
</gene>
<evidence type="ECO:0000313" key="2">
    <source>
        <dbReference type="Proteomes" id="UP000765509"/>
    </source>
</evidence>
<reference evidence="1" key="1">
    <citation type="submission" date="2021-03" db="EMBL/GenBank/DDBJ databases">
        <title>Draft genome sequence of rust myrtle Austropuccinia psidii MF-1, a brazilian biotype.</title>
        <authorList>
            <person name="Quecine M.C."/>
            <person name="Pachon D.M.R."/>
            <person name="Bonatelli M.L."/>
            <person name="Correr F.H."/>
            <person name="Franceschini L.M."/>
            <person name="Leite T.F."/>
            <person name="Margarido G.R.A."/>
            <person name="Almeida C.A."/>
            <person name="Ferrarezi J.A."/>
            <person name="Labate C.A."/>
        </authorList>
    </citation>
    <scope>NUCLEOTIDE SEQUENCE</scope>
    <source>
        <strain evidence="1">MF-1</strain>
    </source>
</reference>
<comment type="caution">
    <text evidence="1">The sequence shown here is derived from an EMBL/GenBank/DDBJ whole genome shotgun (WGS) entry which is preliminary data.</text>
</comment>
<dbReference type="AlphaFoldDB" id="A0A9Q3DEJ9"/>
<dbReference type="Proteomes" id="UP000765509">
    <property type="component" value="Unassembled WGS sequence"/>
</dbReference>
<sequence>MHMILKLLQPPQDDTTMRPPLSALTTTAYNPYPPAALSRYASDATLNPLKPNTLSTAYHPYAQVLDL</sequence>
<dbReference type="EMBL" id="AVOT02015049">
    <property type="protein sequence ID" value="MBW0499026.1"/>
    <property type="molecule type" value="Genomic_DNA"/>
</dbReference>
<name>A0A9Q3DEJ9_9BASI</name>
<organism evidence="1 2">
    <name type="scientific">Austropuccinia psidii MF-1</name>
    <dbReference type="NCBI Taxonomy" id="1389203"/>
    <lineage>
        <taxon>Eukaryota</taxon>
        <taxon>Fungi</taxon>
        <taxon>Dikarya</taxon>
        <taxon>Basidiomycota</taxon>
        <taxon>Pucciniomycotina</taxon>
        <taxon>Pucciniomycetes</taxon>
        <taxon>Pucciniales</taxon>
        <taxon>Sphaerophragmiaceae</taxon>
        <taxon>Austropuccinia</taxon>
    </lineage>
</organism>
<accession>A0A9Q3DEJ9</accession>
<protein>
    <submittedName>
        <fullName evidence="1">Uncharacterized protein</fullName>
    </submittedName>
</protein>
<keyword evidence="2" id="KW-1185">Reference proteome</keyword>
<proteinExistence type="predicted"/>
<evidence type="ECO:0000313" key="1">
    <source>
        <dbReference type="EMBL" id="MBW0499026.1"/>
    </source>
</evidence>